<sequence length="158" mass="18273">MVQPIFPQPESYWKLQYPTVHSQEQYTAGLGLSYRRGVDEEEFVLRRVLSPGLVVFRRVRRGSLRVRFAAHIIHHASRCAYLPSAPCLSLSRHRRHPVSRLIRAAPLLNMVALELVFWRGTQKTVTSFPASSEAPLLNMVASSWFWRGWIGFDWMLLV</sequence>
<proteinExistence type="predicted"/>
<keyword evidence="2" id="KW-1185">Reference proteome</keyword>
<dbReference type="AlphaFoldDB" id="A0A8S1HRM8"/>
<name>A0A8S1HRM8_9PELO</name>
<dbReference type="EMBL" id="CAJGYM010000127">
    <property type="protein sequence ID" value="CAD6198462.1"/>
    <property type="molecule type" value="Genomic_DNA"/>
</dbReference>
<accession>A0A8S1HRM8</accession>
<comment type="caution">
    <text evidence="1">The sequence shown here is derived from an EMBL/GenBank/DDBJ whole genome shotgun (WGS) entry which is preliminary data.</text>
</comment>
<gene>
    <name evidence="1" type="ORF">CAUJ_LOCUS14368</name>
</gene>
<reference evidence="1" key="1">
    <citation type="submission" date="2020-10" db="EMBL/GenBank/DDBJ databases">
        <authorList>
            <person name="Kikuchi T."/>
        </authorList>
    </citation>
    <scope>NUCLEOTIDE SEQUENCE</scope>
    <source>
        <strain evidence="1">NKZ352</strain>
    </source>
</reference>
<protein>
    <submittedName>
        <fullName evidence="1">Uncharacterized protein</fullName>
    </submittedName>
</protein>
<evidence type="ECO:0000313" key="1">
    <source>
        <dbReference type="EMBL" id="CAD6198462.1"/>
    </source>
</evidence>
<organism evidence="1 2">
    <name type="scientific">Caenorhabditis auriculariae</name>
    <dbReference type="NCBI Taxonomy" id="2777116"/>
    <lineage>
        <taxon>Eukaryota</taxon>
        <taxon>Metazoa</taxon>
        <taxon>Ecdysozoa</taxon>
        <taxon>Nematoda</taxon>
        <taxon>Chromadorea</taxon>
        <taxon>Rhabditida</taxon>
        <taxon>Rhabditina</taxon>
        <taxon>Rhabditomorpha</taxon>
        <taxon>Rhabditoidea</taxon>
        <taxon>Rhabditidae</taxon>
        <taxon>Peloderinae</taxon>
        <taxon>Caenorhabditis</taxon>
    </lineage>
</organism>
<dbReference type="Proteomes" id="UP000835052">
    <property type="component" value="Unassembled WGS sequence"/>
</dbReference>
<evidence type="ECO:0000313" key="2">
    <source>
        <dbReference type="Proteomes" id="UP000835052"/>
    </source>
</evidence>